<dbReference type="Proteomes" id="UP001184376">
    <property type="component" value="Unassembled WGS sequence"/>
</dbReference>
<protein>
    <submittedName>
        <fullName evidence="1">Uncharacterized protein</fullName>
    </submittedName>
</protein>
<organism evidence="1 2">
    <name type="scientific">Chryseobacterium bernardetii</name>
    <dbReference type="NCBI Taxonomy" id="1241978"/>
    <lineage>
        <taxon>Bacteria</taxon>
        <taxon>Pseudomonadati</taxon>
        <taxon>Bacteroidota</taxon>
        <taxon>Flavobacteriia</taxon>
        <taxon>Flavobacteriales</taxon>
        <taxon>Weeksellaceae</taxon>
        <taxon>Chryseobacterium group</taxon>
        <taxon>Chryseobacterium</taxon>
    </lineage>
</organism>
<accession>A0ACC6IPU1</accession>
<sequence>MRKSELHKLLIKLNLYESVFFKKEDENSYGFDFHPDILNKINRINPDAIYVFNNQPLILFFDLTLNEDLNKESEIHKQVWSFDNSPIAFIINDKDISVYNALNFIKNKDNKGGWLEKLNLSEEEREERFSFWNLQSGETWAWFQDEYLSKKNENQKRVNQRLFQNIKEVRKYLTDKTKSNYLDEKSSNSLILRLIFIRYLIDRDIKIDDNYISGENINEKRKNFILLISEPNRLNKLFEVLNEKFNGVLFKETDIRLNQVQANYLANVFKGELEQQGSLFEGYFFEIFDFSIIPVEVISGIYESLIDDETKNLDSAVYTPSFLVDYILTDTVDEYLDKENISECKIFEVAVGSGIFLVQSLRRMIEKEIEINGFRDKKEFSSRIREIAKNNLFGIDINREALKVTCFSIYIALLDYQQPKDIDKYPFPSLLGTNLFEANFFDTAHEFNTVIEKNKPNFILGNPPWKSKKEDTIHVNWLKNNNKTVGRFEIAQSFLLRTKDFMSEGTKSALIVTSTIFYNVSDKTRSFKDEFLTTYCVEKFFDLSPVRRLIFEKKKSPASIIYYRLSRKEEYLTNTIKHHSVKYNRFIKYFKMLVLEKFDQKVLLQRDFLENDWMFKAALYGGRLDYNFIKKLYSKSKVSKFISENNAEKGLGVIKISEKSKTEPKYYSEYIGRRIIENEEVELFYTPLPENKLTEDNVYFIRGRKKELFDYSKILLKEQCLDETYVSASYHDFDSIYVNGVSGISFQDENITKFLYSYFISDIITYVLYMTSCSWGVGTRPAIRFQEEFLGFPFADSDIKTRKTLVNYVNNFLSVLKEYHSDTLKYEVPPIDKFSLSRINEIINELYEVSDYQKDLINYTLNVSRYQFQESKQNLIINFNSADHRNKENVLESYANIYIKEFEEVYYDEFVKIEIYPMKYFIAMNFIITDLKPKTKISYPQNSNEKEVLEKLANNLSIERITDTKDPSKNLYIQKDIKGFESDSFYIIKPNEYKCWHPAMAWYDVAEFKQAIQEAELERLNSSADD</sequence>
<gene>
    <name evidence="1" type="ORF">J2795_000362</name>
</gene>
<keyword evidence="2" id="KW-1185">Reference proteome</keyword>
<comment type="caution">
    <text evidence="1">The sequence shown here is derived from an EMBL/GenBank/DDBJ whole genome shotgun (WGS) entry which is preliminary data.</text>
</comment>
<proteinExistence type="predicted"/>
<name>A0ACC6IPU1_9FLAO</name>
<reference evidence="1" key="1">
    <citation type="submission" date="2023-07" db="EMBL/GenBank/DDBJ databases">
        <title>Sorghum-associated microbial communities from plants grown in Nebraska, USA.</title>
        <authorList>
            <person name="Schachtman D."/>
        </authorList>
    </citation>
    <scope>NUCLEOTIDE SEQUENCE</scope>
    <source>
        <strain evidence="1">DS1280</strain>
    </source>
</reference>
<evidence type="ECO:0000313" key="2">
    <source>
        <dbReference type="Proteomes" id="UP001184376"/>
    </source>
</evidence>
<dbReference type="EMBL" id="JAVDRG010000001">
    <property type="protein sequence ID" value="MDR6439677.1"/>
    <property type="molecule type" value="Genomic_DNA"/>
</dbReference>
<evidence type="ECO:0000313" key="1">
    <source>
        <dbReference type="EMBL" id="MDR6439677.1"/>
    </source>
</evidence>